<gene>
    <name evidence="2" type="ORF">TvY486_0030180</name>
</gene>
<reference evidence="2 3" key="1">
    <citation type="journal article" date="2012" name="Proc. Natl. Acad. Sci. U.S.A.">
        <title>Antigenic diversity is generated by distinct evolutionary mechanisms in African trypanosome species.</title>
        <authorList>
            <person name="Jackson A.P."/>
            <person name="Berry A."/>
            <person name="Aslett M."/>
            <person name="Allison H.C."/>
            <person name="Burton P."/>
            <person name="Vavrova-Anderson J."/>
            <person name="Brown R."/>
            <person name="Browne H."/>
            <person name="Corton N."/>
            <person name="Hauser H."/>
            <person name="Gamble J."/>
            <person name="Gilderthorp R."/>
            <person name="Marcello L."/>
            <person name="McQuillan J."/>
            <person name="Otto T.D."/>
            <person name="Quail M.A."/>
            <person name="Sanders M.J."/>
            <person name="van Tonder A."/>
            <person name="Ginger M.L."/>
            <person name="Field M.C."/>
            <person name="Barry J.D."/>
            <person name="Hertz-Fowler C."/>
            <person name="Berriman M."/>
        </authorList>
    </citation>
    <scope>NUCLEOTIDE SEQUENCE</scope>
    <source>
        <strain evidence="2 3">Y486</strain>
    </source>
</reference>
<dbReference type="VEuPathDB" id="TriTrypDB:TvY486_0030180"/>
<protein>
    <submittedName>
        <fullName evidence="2">Uncharacterized protein</fullName>
    </submittedName>
</protein>
<name>F9WRR2_TRYVY</name>
<sequence>MRCASRGAWRGRGGGNRAARRRGDAFEKASRFVHAAVLVIERGAHPRIPTQLGKHAGPPELPPSTARRPGHRAVASNSSAKLEALMWRARRVWPCRHASQKAVCADKVSKSAFQWAQRFAVKPGGRNIRFRARVWGRCRWAVRGAASVKGLRRFAVVRRGTPQPPETQHPNREPKLGVNEADAKETGRVGAIREGRVGFGVALRHCRRKRPSD</sequence>
<proteinExistence type="predicted"/>
<feature type="region of interest" description="Disordered" evidence="1">
    <location>
        <begin position="48"/>
        <end position="71"/>
    </location>
</feature>
<feature type="compositionally biased region" description="Basic and acidic residues" evidence="1">
    <location>
        <begin position="169"/>
        <end position="189"/>
    </location>
</feature>
<feature type="region of interest" description="Disordered" evidence="1">
    <location>
        <begin position="1"/>
        <end position="24"/>
    </location>
</feature>
<dbReference type="Proteomes" id="UP000009027">
    <property type="component" value="Unassembled WGS sequence"/>
</dbReference>
<accession>F9WRR2</accession>
<evidence type="ECO:0000256" key="1">
    <source>
        <dbReference type="SAM" id="MobiDB-lite"/>
    </source>
</evidence>
<dbReference type="EMBL" id="CAEX01005158">
    <property type="protein sequence ID" value="CCD20246.1"/>
    <property type="molecule type" value="Genomic_DNA"/>
</dbReference>
<dbReference type="AlphaFoldDB" id="F9WRR2"/>
<keyword evidence="3" id="KW-1185">Reference proteome</keyword>
<evidence type="ECO:0000313" key="3">
    <source>
        <dbReference type="Proteomes" id="UP000009027"/>
    </source>
</evidence>
<evidence type="ECO:0000313" key="2">
    <source>
        <dbReference type="EMBL" id="CCD20246.1"/>
    </source>
</evidence>
<organism evidence="2 3">
    <name type="scientific">Trypanosoma vivax (strain Y486)</name>
    <dbReference type="NCBI Taxonomy" id="1055687"/>
    <lineage>
        <taxon>Eukaryota</taxon>
        <taxon>Discoba</taxon>
        <taxon>Euglenozoa</taxon>
        <taxon>Kinetoplastea</taxon>
        <taxon>Metakinetoplastina</taxon>
        <taxon>Trypanosomatida</taxon>
        <taxon>Trypanosomatidae</taxon>
        <taxon>Trypanosoma</taxon>
        <taxon>Duttonella</taxon>
    </lineage>
</organism>
<feature type="region of interest" description="Disordered" evidence="1">
    <location>
        <begin position="158"/>
        <end position="189"/>
    </location>
</feature>